<dbReference type="RefSeq" id="WP_316663468.1">
    <property type="nucleotide sequence ID" value="NZ_JAWHTF010000010.1"/>
</dbReference>
<evidence type="ECO:0000313" key="7">
    <source>
        <dbReference type="Proteomes" id="UP001268651"/>
    </source>
</evidence>
<feature type="transmembrane region" description="Helical" evidence="5">
    <location>
        <begin position="12"/>
        <end position="31"/>
    </location>
</feature>
<feature type="transmembrane region" description="Helical" evidence="5">
    <location>
        <begin position="51"/>
        <end position="69"/>
    </location>
</feature>
<protein>
    <submittedName>
        <fullName evidence="6">DoxX family membrane protein</fullName>
    </submittedName>
</protein>
<keyword evidence="3 5" id="KW-1133">Transmembrane helix</keyword>
<evidence type="ECO:0000256" key="1">
    <source>
        <dbReference type="ARBA" id="ARBA00004141"/>
    </source>
</evidence>
<keyword evidence="7" id="KW-1185">Reference proteome</keyword>
<reference evidence="6 7" key="1">
    <citation type="submission" date="2023-10" db="EMBL/GenBank/DDBJ databases">
        <title>Marimonas sp. nov. isolated from tidal mud flat.</title>
        <authorList>
            <person name="Jaincy N.J."/>
            <person name="Srinivasan S."/>
            <person name="Lee S.-S."/>
        </authorList>
    </citation>
    <scope>NUCLEOTIDE SEQUENCE [LARGE SCALE GENOMIC DNA]</scope>
    <source>
        <strain evidence="6 7">MJ-SS3</strain>
    </source>
</reference>
<accession>A0ABU3UA41</accession>
<comment type="caution">
    <text evidence="6">The sequence shown here is derived from an EMBL/GenBank/DDBJ whole genome shotgun (WGS) entry which is preliminary data.</text>
</comment>
<evidence type="ECO:0000256" key="3">
    <source>
        <dbReference type="ARBA" id="ARBA00022989"/>
    </source>
</evidence>
<dbReference type="EMBL" id="JAWHTF010000010">
    <property type="protein sequence ID" value="MDU8887282.1"/>
    <property type="molecule type" value="Genomic_DNA"/>
</dbReference>
<evidence type="ECO:0000256" key="2">
    <source>
        <dbReference type="ARBA" id="ARBA00022692"/>
    </source>
</evidence>
<keyword evidence="2 5" id="KW-0812">Transmembrane</keyword>
<dbReference type="InterPro" id="IPR032808">
    <property type="entry name" value="DoxX"/>
</dbReference>
<sequence>MKTYTKNLHWVRYILGLFLIVYALNKFFHFIPSTYGQMTERAQDFLDSTAFLLPYLYIFEILLGVFLLLNKWVAFLYIVLFPLTISFLIFTFFNYDLGDMWPALIVAVLNIILLFSEREKYKPLFN</sequence>
<proteinExistence type="predicted"/>
<dbReference type="Pfam" id="PF07681">
    <property type="entry name" value="DoxX"/>
    <property type="match status" value="1"/>
</dbReference>
<feature type="transmembrane region" description="Helical" evidence="5">
    <location>
        <begin position="74"/>
        <end position="94"/>
    </location>
</feature>
<evidence type="ECO:0000313" key="6">
    <source>
        <dbReference type="EMBL" id="MDU8887282.1"/>
    </source>
</evidence>
<evidence type="ECO:0000256" key="5">
    <source>
        <dbReference type="SAM" id="Phobius"/>
    </source>
</evidence>
<organism evidence="6 7">
    <name type="scientific">Gilvirhabdus luticola</name>
    <dbReference type="NCBI Taxonomy" id="3079858"/>
    <lineage>
        <taxon>Bacteria</taxon>
        <taxon>Pseudomonadati</taxon>
        <taxon>Bacteroidota</taxon>
        <taxon>Flavobacteriia</taxon>
        <taxon>Flavobacteriales</taxon>
        <taxon>Flavobacteriaceae</taxon>
        <taxon>Gilvirhabdus</taxon>
    </lineage>
</organism>
<evidence type="ECO:0000256" key="4">
    <source>
        <dbReference type="ARBA" id="ARBA00023136"/>
    </source>
</evidence>
<comment type="subcellular location">
    <subcellularLocation>
        <location evidence="1">Membrane</location>
        <topology evidence="1">Multi-pass membrane protein</topology>
    </subcellularLocation>
</comment>
<keyword evidence="4 5" id="KW-0472">Membrane</keyword>
<dbReference type="Proteomes" id="UP001268651">
    <property type="component" value="Unassembled WGS sequence"/>
</dbReference>
<feature type="transmembrane region" description="Helical" evidence="5">
    <location>
        <begin position="100"/>
        <end position="116"/>
    </location>
</feature>
<gene>
    <name evidence="6" type="ORF">RXV94_14010</name>
</gene>
<name>A0ABU3UA41_9FLAO</name>